<feature type="compositionally biased region" description="Polar residues" evidence="2">
    <location>
        <begin position="1381"/>
        <end position="1391"/>
    </location>
</feature>
<evidence type="ECO:0000256" key="2">
    <source>
        <dbReference type="SAM" id="MobiDB-lite"/>
    </source>
</evidence>
<proteinExistence type="predicted"/>
<feature type="compositionally biased region" description="Low complexity" evidence="2">
    <location>
        <begin position="1187"/>
        <end position="1210"/>
    </location>
</feature>
<feature type="compositionally biased region" description="Polar residues" evidence="2">
    <location>
        <begin position="1243"/>
        <end position="1253"/>
    </location>
</feature>
<feature type="compositionally biased region" description="Low complexity" evidence="2">
    <location>
        <begin position="43"/>
        <end position="52"/>
    </location>
</feature>
<reference evidence="3" key="1">
    <citation type="submission" date="2021-01" db="EMBL/GenBank/DDBJ databases">
        <title>Phytophthora aleatoria, a newly-described species from Pinus radiata is distinct from Phytophthora cactorum isolates based on comparative genomics.</title>
        <authorList>
            <person name="Mcdougal R."/>
            <person name="Panda P."/>
            <person name="Williams N."/>
            <person name="Studholme D.J."/>
        </authorList>
    </citation>
    <scope>NUCLEOTIDE SEQUENCE</scope>
    <source>
        <strain evidence="3">NZFS 4037</strain>
    </source>
</reference>
<feature type="region of interest" description="Disordered" evidence="2">
    <location>
        <begin position="975"/>
        <end position="1031"/>
    </location>
</feature>
<feature type="compositionally biased region" description="Pro residues" evidence="2">
    <location>
        <begin position="1211"/>
        <end position="1221"/>
    </location>
</feature>
<feature type="region of interest" description="Disordered" evidence="2">
    <location>
        <begin position="486"/>
        <end position="511"/>
    </location>
</feature>
<name>A0A8J5M5R5_9STRA</name>
<dbReference type="PANTHER" id="PTHR43102">
    <property type="entry name" value="SLR1143 PROTEIN"/>
    <property type="match status" value="1"/>
</dbReference>
<keyword evidence="1" id="KW-0175">Coiled coil</keyword>
<feature type="region of interest" description="Disordered" evidence="2">
    <location>
        <begin position="923"/>
        <end position="950"/>
    </location>
</feature>
<evidence type="ECO:0000313" key="4">
    <source>
        <dbReference type="Proteomes" id="UP000709295"/>
    </source>
</evidence>
<feature type="coiled-coil region" evidence="1">
    <location>
        <begin position="1069"/>
        <end position="1121"/>
    </location>
</feature>
<comment type="caution">
    <text evidence="3">The sequence shown here is derived from an EMBL/GenBank/DDBJ whole genome shotgun (WGS) entry which is preliminary data.</text>
</comment>
<accession>A0A8J5M5R5</accession>
<feature type="region of interest" description="Disordered" evidence="2">
    <location>
        <begin position="107"/>
        <end position="131"/>
    </location>
</feature>
<dbReference type="Proteomes" id="UP000709295">
    <property type="component" value="Unassembled WGS sequence"/>
</dbReference>
<feature type="compositionally biased region" description="Basic and acidic residues" evidence="2">
    <location>
        <begin position="1400"/>
        <end position="1415"/>
    </location>
</feature>
<keyword evidence="4" id="KW-1185">Reference proteome</keyword>
<gene>
    <name evidence="3" type="ORF">JG688_00010743</name>
</gene>
<feature type="compositionally biased region" description="Acidic residues" evidence="2">
    <location>
        <begin position="1280"/>
        <end position="1298"/>
    </location>
</feature>
<dbReference type="PANTHER" id="PTHR43102:SF2">
    <property type="entry name" value="GAF DOMAIN-CONTAINING PROTEIN"/>
    <property type="match status" value="1"/>
</dbReference>
<feature type="region of interest" description="Disordered" evidence="2">
    <location>
        <begin position="1378"/>
        <end position="1417"/>
    </location>
</feature>
<feature type="compositionally biased region" description="Basic and acidic residues" evidence="2">
    <location>
        <begin position="931"/>
        <end position="945"/>
    </location>
</feature>
<feature type="compositionally biased region" description="Polar residues" evidence="2">
    <location>
        <begin position="761"/>
        <end position="781"/>
    </location>
</feature>
<dbReference type="EMBL" id="JAENGY010000698">
    <property type="protein sequence ID" value="KAG6957937.1"/>
    <property type="molecule type" value="Genomic_DNA"/>
</dbReference>
<feature type="region of interest" description="Disordered" evidence="2">
    <location>
        <begin position="1336"/>
        <end position="1365"/>
    </location>
</feature>
<evidence type="ECO:0000256" key="1">
    <source>
        <dbReference type="SAM" id="Coils"/>
    </source>
</evidence>
<feature type="region of interest" description="Disordered" evidence="2">
    <location>
        <begin position="34"/>
        <end position="59"/>
    </location>
</feature>
<feature type="compositionally biased region" description="Basic residues" evidence="2">
    <location>
        <begin position="493"/>
        <end position="502"/>
    </location>
</feature>
<feature type="compositionally biased region" description="Basic and acidic residues" evidence="2">
    <location>
        <begin position="979"/>
        <end position="1001"/>
    </location>
</feature>
<evidence type="ECO:0000313" key="3">
    <source>
        <dbReference type="EMBL" id="KAG6957937.1"/>
    </source>
</evidence>
<organism evidence="3 4">
    <name type="scientific">Phytophthora aleatoria</name>
    <dbReference type="NCBI Taxonomy" id="2496075"/>
    <lineage>
        <taxon>Eukaryota</taxon>
        <taxon>Sar</taxon>
        <taxon>Stramenopiles</taxon>
        <taxon>Oomycota</taxon>
        <taxon>Peronosporomycetes</taxon>
        <taxon>Peronosporales</taxon>
        <taxon>Peronosporaceae</taxon>
        <taxon>Phytophthora</taxon>
    </lineage>
</organism>
<feature type="region of interest" description="Disordered" evidence="2">
    <location>
        <begin position="1134"/>
        <end position="1321"/>
    </location>
</feature>
<feature type="compositionally biased region" description="Low complexity" evidence="2">
    <location>
        <begin position="1002"/>
        <end position="1011"/>
    </location>
</feature>
<sequence length="1533" mass="169925">MPVVLADQAVEPSGPFEDSAAPVAVSIASAVAKPDAIEEEPVSSESIPENSECGSAAPSVVADETNTETNVDNGVDAFDNDHFMDALCVETLFGPVSPDDVNVMEGSVEEDDEDGHEGDNNFESEVESDSDFVDASGEFQQDDTGMCELAAAGWNIYREDRSDETLVKVLSTGFDGDGNLVALLERAKTNVRLFNKANELETALLTKWRSDNLPLMSIWSRLKFSDNVDEALSSGKLSMFSKYVSSNYPNSEKSVLERFTTKYGEVAVAKALVKAKKNEAMKDFATKLQAWQLEGWLASQKSADDVFTLLKIKEDGIKFMKSRNFDILGEYIKLFNSNKSPTEQTNMFRVVRNGFGGDGVLARMVTTAMKTRDRTIIATATEFEEALFQRWSRSNIKPEDVYTKILDSKEGNLEKAIVARYTEYYDELNPQRIPHSVMLEFPLHDGFFPQIALSREEVKYYKRLGKERVTQLIRIIEDADCAYKWSSTDGSAHRSHRSRIPGRSRLSLETKDEPSVSCQRANFLDFQPANKSTHASTLLKASVQLTDTKVDEILRAVAKVKTKDFRKAMQYMHGDAFVDGRTLFTFPQHSARFGSDATDRTASRASYSYRAIKWHAFKTQRPRHGEDEKILDFCYLEYAGKKKPHPGSSVVGFCVQESISRDREVPTLENFGIARGYLSRMGIIVSKTHQPNTFKVTSICQIDGDLNPIVRGVLEELMKKTVCAVAKIPGLVARQRAFTSVANIIAELVANAGARQQQQFSAVSATGTGDEPASSTSNDTESYIRGLRSPQHNSYEDMIFHMRESRDRDRRQSDLAREVLEVSDTELKPSNPPLKIDVSPQLRAQDKMQALTDVVTHIREVRDTINLTMSEAAYGERQDEHSDETEEFNDMYSEITSIREALESSVSNFDAALANATNAAPAMYYSGPSDRSQDSFRDGGDERGVEMTPDQFNSVARITFAAARATRQAGQAFLSVGERQQHQSHVDRSNAEDNQEQHDDAASASSASVASYPTVYDSDDSSAHDPDPYSASNYEKIMATYQPEHNDEEEDDRHSSHKFVDTVRRATEIHELEKKIRDLQRSLDDAQRKLSVIDSDEPEPEARARQRLDAVRDRSAQMEIESVFEIFGERGEDKSPILRDTASSVSSGPRAMSLPSDAMGSRGLTTQDLVSELRGVMASSETPVRASGGSKKSISRSSTPPLPPTVTKTPISPPPPPPQPLSPQKIRRSLPAKPKANGGLNDSHGSIKQSQAPGANRPSAAPTEVSYLQALGTTGGTTYGDDDYASSSSDEESYDDSSDNLSLISSDDLREPQFKKYQGPDAFYVEEDLGALLKKRMAEAGTSSPMNPADSPSSPLPPAPAAGRDERDELRELMAGLVRPRSSSLPFQSKQMGGASSGEPLHDYEKPSWSDDAPDRVPTAHQVDEAVREIRACLASCRCECPSDTERARKLTSIFKVLRSLHREGVRSKFRTLQHDDIRYSKMLKATPSIIKLLKLAGYVSLQQKLTMRRVDQDYLTLFLRELEQELHSSAAV</sequence>
<feature type="region of interest" description="Disordered" evidence="2">
    <location>
        <begin position="761"/>
        <end position="788"/>
    </location>
</feature>
<protein>
    <submittedName>
        <fullName evidence="3">Uncharacterized protein</fullName>
    </submittedName>
</protein>